<keyword evidence="3" id="KW-1185">Reference proteome</keyword>
<organism evidence="2 3">
    <name type="scientific">Lasius platythorax</name>
    <dbReference type="NCBI Taxonomy" id="488582"/>
    <lineage>
        <taxon>Eukaryota</taxon>
        <taxon>Metazoa</taxon>
        <taxon>Ecdysozoa</taxon>
        <taxon>Arthropoda</taxon>
        <taxon>Hexapoda</taxon>
        <taxon>Insecta</taxon>
        <taxon>Pterygota</taxon>
        <taxon>Neoptera</taxon>
        <taxon>Endopterygota</taxon>
        <taxon>Hymenoptera</taxon>
        <taxon>Apocrita</taxon>
        <taxon>Aculeata</taxon>
        <taxon>Formicoidea</taxon>
        <taxon>Formicidae</taxon>
        <taxon>Formicinae</taxon>
        <taxon>Lasius</taxon>
        <taxon>Lasius</taxon>
    </lineage>
</organism>
<accession>A0AAV2NIV3</accession>
<feature type="region of interest" description="Disordered" evidence="1">
    <location>
        <begin position="31"/>
        <end position="79"/>
    </location>
</feature>
<evidence type="ECO:0000313" key="3">
    <source>
        <dbReference type="Proteomes" id="UP001497644"/>
    </source>
</evidence>
<gene>
    <name evidence="2" type="ORF">LPLAT_LOCUS6238</name>
</gene>
<protein>
    <submittedName>
        <fullName evidence="2">Uncharacterized protein</fullName>
    </submittedName>
</protein>
<evidence type="ECO:0000313" key="2">
    <source>
        <dbReference type="EMBL" id="CAL1680166.1"/>
    </source>
</evidence>
<feature type="compositionally biased region" description="Gly residues" evidence="1">
    <location>
        <begin position="36"/>
        <end position="72"/>
    </location>
</feature>
<name>A0AAV2NIV3_9HYME</name>
<sequence length="109" mass="10727">MRGRSTFFHMDEFMIRVIFAKHEAASPRVFVKRDGAGGGGANGGGGDDGGHGGDGGDGGGGGGGGSAGGGDGDFQATIGSDLRAGNWNRGLAARASHTPRVLPGPLSFL</sequence>
<dbReference type="Proteomes" id="UP001497644">
    <property type="component" value="Chromosome 2"/>
</dbReference>
<evidence type="ECO:0000256" key="1">
    <source>
        <dbReference type="SAM" id="MobiDB-lite"/>
    </source>
</evidence>
<dbReference type="EMBL" id="OZ034825">
    <property type="protein sequence ID" value="CAL1680166.1"/>
    <property type="molecule type" value="Genomic_DNA"/>
</dbReference>
<reference evidence="2" key="1">
    <citation type="submission" date="2024-04" db="EMBL/GenBank/DDBJ databases">
        <authorList>
            <consortium name="Molecular Ecology Group"/>
        </authorList>
    </citation>
    <scope>NUCLEOTIDE SEQUENCE</scope>
</reference>
<dbReference type="AlphaFoldDB" id="A0AAV2NIV3"/>
<proteinExistence type="predicted"/>